<protein>
    <submittedName>
        <fullName evidence="1">Vanadium-dependent haloperoxidase</fullName>
    </submittedName>
</protein>
<dbReference type="PANTHER" id="PTHR34599:SF1">
    <property type="entry name" value="PHOSPHATIDIC ACID PHOSPHATASE TYPE 2_HALOPEROXIDASE DOMAIN-CONTAINING PROTEIN"/>
    <property type="match status" value="1"/>
</dbReference>
<reference evidence="1 2" key="1">
    <citation type="submission" date="2020-03" db="EMBL/GenBank/DDBJ databases">
        <title>Roseomonas selenitidurans sp. nov. isolated from urban soil.</title>
        <authorList>
            <person name="Liu H."/>
        </authorList>
    </citation>
    <scope>NUCLEOTIDE SEQUENCE [LARGE SCALE GENOMIC DNA]</scope>
    <source>
        <strain evidence="1 2">BU-1</strain>
    </source>
</reference>
<evidence type="ECO:0000313" key="1">
    <source>
        <dbReference type="EMBL" id="NKC33882.1"/>
    </source>
</evidence>
<gene>
    <name evidence="1" type="ORF">HEQ75_23690</name>
</gene>
<dbReference type="Gene3D" id="1.10.606.20">
    <property type="match status" value="1"/>
</dbReference>
<sequence length="401" mass="42941">MPQMAVPRAPLPDASTGSVVMRWMLVTDRLSLGVANPQVMAAVAMAMHDALNAVQLRYRRWQAPAADEPPATGASPDVALSMAAFRVLASVSPIQQLRAEAEPLLLEVLRAAEPRGRQAGEVLGSAIGAAMAVRLADPPRIAPLPEGTGPGQWRPTPPFFRNGMIADIPPILFERRDGVRGAGPPALDSPRYLADLGEVRQWGALDSASRSAAQSEAAEFWAGQSGHRGFLHLALRLLREHAGAEGAWTEARVVSVLTTALADASNLAWEEKRAHAFWRPITAIQTGSPGMAADPTWQPFIFTPPHPDYPSGHAADCAAGAAVLQALLGTRVHEVVYVAMEPVSQPSRRFPSFEAAASECADSRVWAGAHFRFSNEEGQRIGRAVAARALERVQAQDNKAR</sequence>
<accession>A0ABX1EDA9</accession>
<dbReference type="InterPro" id="IPR036938">
    <property type="entry name" value="PAP2/HPO_sf"/>
</dbReference>
<dbReference type="EMBL" id="JAAVNE010000057">
    <property type="protein sequence ID" value="NKC33882.1"/>
    <property type="molecule type" value="Genomic_DNA"/>
</dbReference>
<dbReference type="Proteomes" id="UP000787635">
    <property type="component" value="Unassembled WGS sequence"/>
</dbReference>
<dbReference type="SUPFAM" id="SSF48317">
    <property type="entry name" value="Acid phosphatase/Vanadium-dependent haloperoxidase"/>
    <property type="match status" value="1"/>
</dbReference>
<keyword evidence="2" id="KW-1185">Reference proteome</keyword>
<evidence type="ECO:0000313" key="2">
    <source>
        <dbReference type="Proteomes" id="UP000787635"/>
    </source>
</evidence>
<comment type="caution">
    <text evidence="1">The sequence shown here is derived from an EMBL/GenBank/DDBJ whole genome shotgun (WGS) entry which is preliminary data.</text>
</comment>
<dbReference type="InterPro" id="IPR052559">
    <property type="entry name" value="V-haloperoxidase"/>
</dbReference>
<name>A0ABX1EDA9_9PROT</name>
<dbReference type="CDD" id="cd03398">
    <property type="entry name" value="PAP2_haloperoxidase"/>
    <property type="match status" value="1"/>
</dbReference>
<dbReference type="RefSeq" id="WP_168034599.1">
    <property type="nucleotide sequence ID" value="NZ_JAAVNE010000057.1"/>
</dbReference>
<proteinExistence type="predicted"/>
<organism evidence="1 2">
    <name type="scientific">Falsiroseomonas selenitidurans</name>
    <dbReference type="NCBI Taxonomy" id="2716335"/>
    <lineage>
        <taxon>Bacteria</taxon>
        <taxon>Pseudomonadati</taxon>
        <taxon>Pseudomonadota</taxon>
        <taxon>Alphaproteobacteria</taxon>
        <taxon>Acetobacterales</taxon>
        <taxon>Roseomonadaceae</taxon>
        <taxon>Falsiroseomonas</taxon>
    </lineage>
</organism>
<dbReference type="PANTHER" id="PTHR34599">
    <property type="entry name" value="PEROXIDASE-RELATED"/>
    <property type="match status" value="1"/>
</dbReference>